<reference evidence="10" key="1">
    <citation type="submission" date="2020-02" db="EMBL/GenBank/DDBJ databases">
        <authorList>
            <person name="Chen W.-M."/>
        </authorList>
    </citation>
    <scope>NUCLEOTIDE SEQUENCE</scope>
    <source>
        <strain evidence="10">NBD-18</strain>
    </source>
</reference>
<evidence type="ECO:0000259" key="9">
    <source>
        <dbReference type="Pfam" id="PF01545"/>
    </source>
</evidence>
<feature type="transmembrane region" description="Helical" evidence="8">
    <location>
        <begin position="88"/>
        <end position="113"/>
    </location>
</feature>
<comment type="subcellular location">
    <subcellularLocation>
        <location evidence="1">Membrane</location>
        <topology evidence="1">Multi-pass membrane protein</topology>
    </subcellularLocation>
</comment>
<comment type="caution">
    <text evidence="10">The sequence shown here is derived from an EMBL/GenBank/DDBJ whole genome shotgun (WGS) entry which is preliminary data.</text>
</comment>
<dbReference type="InterPro" id="IPR045316">
    <property type="entry name" value="Msc2-like"/>
</dbReference>
<dbReference type="GO" id="GO:0016020">
    <property type="term" value="C:membrane"/>
    <property type="evidence" value="ECO:0007669"/>
    <property type="project" value="UniProtKB-SubCell"/>
</dbReference>
<dbReference type="GO" id="GO:0005385">
    <property type="term" value="F:zinc ion transmembrane transporter activity"/>
    <property type="evidence" value="ECO:0007669"/>
    <property type="project" value="InterPro"/>
</dbReference>
<dbReference type="NCBIfam" id="NF033827">
    <property type="entry name" value="CDF_efflux_DmeF"/>
    <property type="match status" value="1"/>
</dbReference>
<feature type="compositionally biased region" description="Basic and acidic residues" evidence="7">
    <location>
        <begin position="157"/>
        <end position="173"/>
    </location>
</feature>
<feature type="transmembrane region" description="Helical" evidence="8">
    <location>
        <begin position="28"/>
        <end position="47"/>
    </location>
</feature>
<keyword evidence="6 8" id="KW-0472">Membrane</keyword>
<dbReference type="InterPro" id="IPR027469">
    <property type="entry name" value="Cation_efflux_TMD_sf"/>
</dbReference>
<feature type="transmembrane region" description="Helical" evidence="8">
    <location>
        <begin position="125"/>
        <end position="148"/>
    </location>
</feature>
<protein>
    <submittedName>
        <fullName evidence="10">CDF family Co(II)/Ni(II) efflux transporter DmeF</fullName>
    </submittedName>
</protein>
<evidence type="ECO:0000256" key="7">
    <source>
        <dbReference type="SAM" id="MobiDB-lite"/>
    </source>
</evidence>
<evidence type="ECO:0000256" key="8">
    <source>
        <dbReference type="SAM" id="Phobius"/>
    </source>
</evidence>
<evidence type="ECO:0000256" key="6">
    <source>
        <dbReference type="ARBA" id="ARBA00023136"/>
    </source>
</evidence>
<keyword evidence="5" id="KW-0406">Ion transport</keyword>
<dbReference type="SUPFAM" id="SSF161111">
    <property type="entry name" value="Cation efflux protein transmembrane domain-like"/>
    <property type="match status" value="1"/>
</dbReference>
<proteinExistence type="predicted"/>
<name>A0A6B2R9Q3_9BURK</name>
<dbReference type="RefSeq" id="WP_163655754.1">
    <property type="nucleotide sequence ID" value="NZ_JAAGRN010000008.1"/>
</dbReference>
<feature type="transmembrane region" description="Helical" evidence="8">
    <location>
        <begin position="59"/>
        <end position="76"/>
    </location>
</feature>
<feature type="region of interest" description="Disordered" evidence="7">
    <location>
        <begin position="157"/>
        <end position="181"/>
    </location>
</feature>
<dbReference type="InterPro" id="IPR002524">
    <property type="entry name" value="Cation_efflux"/>
</dbReference>
<accession>A0A6B2R9Q3</accession>
<feature type="domain" description="Cation efflux protein transmembrane" evidence="9">
    <location>
        <begin position="29"/>
        <end position="247"/>
    </location>
</feature>
<evidence type="ECO:0000256" key="3">
    <source>
        <dbReference type="ARBA" id="ARBA00022692"/>
    </source>
</evidence>
<evidence type="ECO:0000256" key="4">
    <source>
        <dbReference type="ARBA" id="ARBA00022989"/>
    </source>
</evidence>
<feature type="transmembrane region" description="Helical" evidence="8">
    <location>
        <begin position="221"/>
        <end position="239"/>
    </location>
</feature>
<evidence type="ECO:0000256" key="2">
    <source>
        <dbReference type="ARBA" id="ARBA00022448"/>
    </source>
</evidence>
<evidence type="ECO:0000256" key="1">
    <source>
        <dbReference type="ARBA" id="ARBA00004141"/>
    </source>
</evidence>
<dbReference type="NCBIfam" id="TIGR01297">
    <property type="entry name" value="CDF"/>
    <property type="match status" value="1"/>
</dbReference>
<feature type="transmembrane region" description="Helical" evidence="8">
    <location>
        <begin position="190"/>
        <end position="215"/>
    </location>
</feature>
<dbReference type="InterPro" id="IPR058533">
    <property type="entry name" value="Cation_efflux_TM"/>
</dbReference>
<sequence length="330" mass="36426">MHLHDLSEWAHDHIFDTSSRAAEKSTRLVMWVTLVMMVFEIAAGWWYNSMALLADGWHMSSHAVAIGLSAFAYSAARRYSRDARFAFGTWKIEILGGFASAVFLLCIAGLMVFGSVERIVDPQPIHYQEAIVVAVIGLIVNLVCAIILGRVHHDDHHDHSLSHSHGHQHEPAHGHSHGHAHHHDLNLKSAYVHVIADAATSLLAIIALLGGWFLGWSWLDPVMGLVGAVLVAVWAKGLIQDTGKILLDREMDHPVVNEIRDVVEGITNDGETKVTDLHVWRVGKTVYSCALTVVTHDSTLTPSIIRQALSIHEEIIHSTIEIHLCPDAHA</sequence>
<dbReference type="Pfam" id="PF01545">
    <property type="entry name" value="Cation_efflux"/>
    <property type="match status" value="1"/>
</dbReference>
<dbReference type="Gene3D" id="1.20.1510.10">
    <property type="entry name" value="Cation efflux protein transmembrane domain"/>
    <property type="match status" value="1"/>
</dbReference>
<dbReference type="PANTHER" id="PTHR45755">
    <property type="match status" value="1"/>
</dbReference>
<dbReference type="PANTHER" id="PTHR45755:SF4">
    <property type="entry name" value="ZINC TRANSPORTER 7"/>
    <property type="match status" value="1"/>
</dbReference>
<organism evidence="10">
    <name type="scientific">Sheuella amnicola</name>
    <dbReference type="NCBI Taxonomy" id="2707330"/>
    <lineage>
        <taxon>Bacteria</taxon>
        <taxon>Pseudomonadati</taxon>
        <taxon>Pseudomonadota</taxon>
        <taxon>Betaproteobacteria</taxon>
        <taxon>Burkholderiales</taxon>
        <taxon>Alcaligenaceae</taxon>
        <taxon>Sheuella</taxon>
    </lineage>
</organism>
<gene>
    <name evidence="10" type="primary">dmeF</name>
    <name evidence="10" type="ORF">G3I67_12270</name>
</gene>
<evidence type="ECO:0000313" key="10">
    <source>
        <dbReference type="EMBL" id="NDY84005.1"/>
    </source>
</evidence>
<dbReference type="GO" id="GO:0006882">
    <property type="term" value="P:intracellular zinc ion homeostasis"/>
    <property type="evidence" value="ECO:0007669"/>
    <property type="project" value="InterPro"/>
</dbReference>
<dbReference type="AlphaFoldDB" id="A0A6B2R9Q3"/>
<keyword evidence="4 8" id="KW-1133">Transmembrane helix</keyword>
<keyword evidence="2" id="KW-0813">Transport</keyword>
<dbReference type="EMBL" id="JAAGRN010000008">
    <property type="protein sequence ID" value="NDY84005.1"/>
    <property type="molecule type" value="Genomic_DNA"/>
</dbReference>
<evidence type="ECO:0000256" key="5">
    <source>
        <dbReference type="ARBA" id="ARBA00023065"/>
    </source>
</evidence>
<keyword evidence="3 8" id="KW-0812">Transmembrane</keyword>